<comment type="caution">
    <text evidence="2">The sequence shown here is derived from an EMBL/GenBank/DDBJ whole genome shotgun (WGS) entry which is preliminary data.</text>
</comment>
<feature type="compositionally biased region" description="Low complexity" evidence="1">
    <location>
        <begin position="17"/>
        <end position="28"/>
    </location>
</feature>
<dbReference type="AlphaFoldDB" id="A0A5A7S2G7"/>
<keyword evidence="3" id="KW-1185">Reference proteome</keyword>
<protein>
    <recommendedName>
        <fullName evidence="4">Replication initiation protein</fullName>
    </recommendedName>
</protein>
<dbReference type="EMBL" id="VLNY01000031">
    <property type="protein sequence ID" value="KAA0016069.1"/>
    <property type="molecule type" value="Genomic_DNA"/>
</dbReference>
<proteinExistence type="predicted"/>
<feature type="region of interest" description="Disordered" evidence="1">
    <location>
        <begin position="1"/>
        <end position="36"/>
    </location>
</feature>
<evidence type="ECO:0000313" key="3">
    <source>
        <dbReference type="Proteomes" id="UP000322244"/>
    </source>
</evidence>
<dbReference type="InterPro" id="IPR046828">
    <property type="entry name" value="RepSA"/>
</dbReference>
<evidence type="ECO:0000313" key="2">
    <source>
        <dbReference type="EMBL" id="KAA0016069.1"/>
    </source>
</evidence>
<evidence type="ECO:0008006" key="4">
    <source>
        <dbReference type="Google" id="ProtNLM"/>
    </source>
</evidence>
<name>A0A5A7S2G7_9NOCA</name>
<feature type="non-terminal residue" evidence="2">
    <location>
        <position position="294"/>
    </location>
</feature>
<dbReference type="RefSeq" id="WP_353961394.1">
    <property type="nucleotide sequence ID" value="NZ_VLNY01000031.1"/>
</dbReference>
<reference evidence="2 3" key="1">
    <citation type="submission" date="2019-07" db="EMBL/GenBank/DDBJ databases">
        <title>Rhodococcus cavernicolus sp. nov., isolated from a cave.</title>
        <authorList>
            <person name="Lee S.D."/>
        </authorList>
    </citation>
    <scope>NUCLEOTIDE SEQUENCE [LARGE SCALE GENOMIC DNA]</scope>
    <source>
        <strain evidence="2 3">C1-24</strain>
    </source>
</reference>
<organism evidence="2 3">
    <name type="scientific">Antrihabitans cavernicola</name>
    <dbReference type="NCBI Taxonomy" id="2495913"/>
    <lineage>
        <taxon>Bacteria</taxon>
        <taxon>Bacillati</taxon>
        <taxon>Actinomycetota</taxon>
        <taxon>Actinomycetes</taxon>
        <taxon>Mycobacteriales</taxon>
        <taxon>Nocardiaceae</taxon>
        <taxon>Antrihabitans</taxon>
    </lineage>
</organism>
<sequence length="294" mass="32745">MSTSATTPPGSTPPSSTPHGPTTPTSPGQLDPTSGHGARVVAEMVRRAGRLDYPQWWHSVRATGYCMHPIHLRRGHGLTRADRLLVRCGNRRAAVCLSCSRLYAGDTWQLVHAGILGGHHDVPATVVEHPQVFLTLTAPSFGPVYPPEHPTRAGEPRHPARYDYVGHVLFTWWAPDLWRRYTIRLRRLVSARLKEHGEAADSLRVAFLKVHETQTRLIPHYHAVLRLDASTTAAGQPPSTSLTAGELAALAAQVKYPRFSSDLYRRIEAMPRQYPPEVRQRALRLLEVTLQDSE</sequence>
<dbReference type="Proteomes" id="UP000322244">
    <property type="component" value="Unassembled WGS sequence"/>
</dbReference>
<accession>A0A5A7S2G7</accession>
<evidence type="ECO:0000256" key="1">
    <source>
        <dbReference type="SAM" id="MobiDB-lite"/>
    </source>
</evidence>
<gene>
    <name evidence="2" type="ORF">FOY51_26710</name>
</gene>
<dbReference type="Pfam" id="PF20199">
    <property type="entry name" value="RepSA"/>
    <property type="match status" value="2"/>
</dbReference>